<sequence>MSGQVTNRMVDSVDKAALELVGIVHGEGSAPDVEKLVRGMTWHELVGLAISCAAMVDPDRPMSELLAWMDRPLRPVRGAA</sequence>
<dbReference type="RefSeq" id="WP_010836656.1">
    <property type="nucleotide sequence ID" value="NZ_APMY01000019.1"/>
</dbReference>
<dbReference type="eggNOG" id="ENOG5031GHY">
    <property type="taxonomic scope" value="Bacteria"/>
</dbReference>
<evidence type="ECO:0000313" key="2">
    <source>
        <dbReference type="Proteomes" id="UP000013525"/>
    </source>
</evidence>
<reference evidence="1 2" key="1">
    <citation type="journal article" date="2013" name="Genome Announc.">
        <title>Draft Genome Sequence of Rhodococcus rhodnii Strain LMG5362, a Symbiont of Rhodnius prolixus (Hemiptera, Reduviidae, Triatominae), the Principle Vector of Trypanosoma cruzi.</title>
        <authorList>
            <person name="Pachebat J.A."/>
            <person name="van Keulen G."/>
            <person name="Whitten M.M."/>
            <person name="Girdwood S."/>
            <person name="Del Sol R."/>
            <person name="Dyson P.J."/>
            <person name="Facey P.D."/>
        </authorList>
    </citation>
    <scope>NUCLEOTIDE SEQUENCE [LARGE SCALE GENOMIC DNA]</scope>
    <source>
        <strain evidence="1 2">LMG 5362</strain>
    </source>
</reference>
<comment type="caution">
    <text evidence="1">The sequence shown here is derived from an EMBL/GenBank/DDBJ whole genome shotgun (WGS) entry which is preliminary data.</text>
</comment>
<evidence type="ECO:0000313" key="1">
    <source>
        <dbReference type="EMBL" id="EOM78042.1"/>
    </source>
</evidence>
<gene>
    <name evidence="1" type="ORF">Rrhod_0583</name>
</gene>
<accession>R7WRS7</accession>
<dbReference type="AlphaFoldDB" id="R7WRS7"/>
<organism evidence="1 2">
    <name type="scientific">Rhodococcus rhodnii LMG 5362</name>
    <dbReference type="NCBI Taxonomy" id="1273125"/>
    <lineage>
        <taxon>Bacteria</taxon>
        <taxon>Bacillati</taxon>
        <taxon>Actinomycetota</taxon>
        <taxon>Actinomycetes</taxon>
        <taxon>Mycobacteriales</taxon>
        <taxon>Nocardiaceae</taxon>
        <taxon>Rhodococcus</taxon>
    </lineage>
</organism>
<dbReference type="OrthoDB" id="9793302at2"/>
<proteinExistence type="predicted"/>
<dbReference type="Proteomes" id="UP000013525">
    <property type="component" value="Unassembled WGS sequence"/>
</dbReference>
<protein>
    <submittedName>
        <fullName evidence="1">Uncharacterized protein</fullName>
    </submittedName>
</protein>
<dbReference type="EMBL" id="APMY01000019">
    <property type="protein sequence ID" value="EOM78042.1"/>
    <property type="molecule type" value="Genomic_DNA"/>
</dbReference>
<name>R7WRS7_9NOCA</name>
<dbReference type="PATRIC" id="fig|1273125.3.peg.567"/>
<keyword evidence="2" id="KW-1185">Reference proteome</keyword>